<accession>A0ABW2DT07</accession>
<organism evidence="2 3">
    <name type="scientific">Rufibacter roseus</name>
    <dbReference type="NCBI Taxonomy" id="1567108"/>
    <lineage>
        <taxon>Bacteria</taxon>
        <taxon>Pseudomonadati</taxon>
        <taxon>Bacteroidota</taxon>
        <taxon>Cytophagia</taxon>
        <taxon>Cytophagales</taxon>
        <taxon>Hymenobacteraceae</taxon>
        <taxon>Rufibacter</taxon>
    </lineage>
</organism>
<protein>
    <submittedName>
        <fullName evidence="2">Uncharacterized protein</fullName>
    </submittedName>
</protein>
<sequence length="211" mass="23028">MKNYFLIAAGVLLFTFAFVLGGLVHSPRSSSQAETNIVAQYGPIKWDANAQGQETATRAAQETTVKVVAKQDSKLGEAVKREGKRTRSATYLAMETAGTVKPTPPDLEPGDSTPVTSYAFNDEWIQAQLNLAGNTPTLDYRVRNELEIFQVNTRTGFFTPDRLEVKIKNLNPNSTVLDVQSFAVEVPRKRTGLWLGLGFAAGATTAAYLLN</sequence>
<keyword evidence="1" id="KW-0812">Transmembrane</keyword>
<keyword evidence="1" id="KW-1133">Transmembrane helix</keyword>
<evidence type="ECO:0000256" key="1">
    <source>
        <dbReference type="SAM" id="Phobius"/>
    </source>
</evidence>
<name>A0ABW2DT07_9BACT</name>
<dbReference type="RefSeq" id="WP_066621107.1">
    <property type="nucleotide sequence ID" value="NZ_JBHSYQ010000016.1"/>
</dbReference>
<dbReference type="Proteomes" id="UP001596405">
    <property type="component" value="Unassembled WGS sequence"/>
</dbReference>
<keyword evidence="3" id="KW-1185">Reference proteome</keyword>
<proteinExistence type="predicted"/>
<reference evidence="3" key="1">
    <citation type="journal article" date="2019" name="Int. J. Syst. Evol. Microbiol.">
        <title>The Global Catalogue of Microorganisms (GCM) 10K type strain sequencing project: providing services to taxonomists for standard genome sequencing and annotation.</title>
        <authorList>
            <consortium name="The Broad Institute Genomics Platform"/>
            <consortium name="The Broad Institute Genome Sequencing Center for Infectious Disease"/>
            <person name="Wu L."/>
            <person name="Ma J."/>
        </authorList>
    </citation>
    <scope>NUCLEOTIDE SEQUENCE [LARGE SCALE GENOMIC DNA]</scope>
    <source>
        <strain evidence="3">CGMCC 4.7393</strain>
    </source>
</reference>
<feature type="transmembrane region" description="Helical" evidence="1">
    <location>
        <begin position="192"/>
        <end position="210"/>
    </location>
</feature>
<evidence type="ECO:0000313" key="3">
    <source>
        <dbReference type="Proteomes" id="UP001596405"/>
    </source>
</evidence>
<evidence type="ECO:0000313" key="2">
    <source>
        <dbReference type="EMBL" id="MFC6999593.1"/>
    </source>
</evidence>
<dbReference type="EMBL" id="JBHSYQ010000016">
    <property type="protein sequence ID" value="MFC6999593.1"/>
    <property type="molecule type" value="Genomic_DNA"/>
</dbReference>
<gene>
    <name evidence="2" type="ORF">ACFQHR_18295</name>
</gene>
<keyword evidence="1" id="KW-0472">Membrane</keyword>
<comment type="caution">
    <text evidence="2">The sequence shown here is derived from an EMBL/GenBank/DDBJ whole genome shotgun (WGS) entry which is preliminary data.</text>
</comment>